<reference evidence="3" key="1">
    <citation type="submission" date="2022-10" db="EMBL/GenBank/DDBJ databases">
        <authorList>
            <person name="Chen Y."/>
            <person name="Dougan E. K."/>
            <person name="Chan C."/>
            <person name="Rhodes N."/>
            <person name="Thang M."/>
        </authorList>
    </citation>
    <scope>NUCLEOTIDE SEQUENCE</scope>
</reference>
<dbReference type="EMBL" id="CAMXCT010003887">
    <property type="protein sequence ID" value="CAI4006698.1"/>
    <property type="molecule type" value="Genomic_DNA"/>
</dbReference>
<keyword evidence="2" id="KW-0808">Transferase</keyword>
<proteinExistence type="predicted"/>
<dbReference type="Gene3D" id="3.40.50.150">
    <property type="entry name" value="Vaccinia Virus protein VP39"/>
    <property type="match status" value="1"/>
</dbReference>
<dbReference type="EMBL" id="CAMXCT030003887">
    <property type="protein sequence ID" value="CAL4794010.1"/>
    <property type="molecule type" value="Genomic_DNA"/>
</dbReference>
<dbReference type="AlphaFoldDB" id="A0A9P1DBB6"/>
<dbReference type="InterPro" id="IPR029063">
    <property type="entry name" value="SAM-dependent_MTases_sf"/>
</dbReference>
<accession>A0A9P1DBB6</accession>
<dbReference type="InterPro" id="IPR001525">
    <property type="entry name" value="C5_MeTfrase"/>
</dbReference>
<dbReference type="Pfam" id="PF00145">
    <property type="entry name" value="DNA_methylase"/>
    <property type="match status" value="1"/>
</dbReference>
<dbReference type="Proteomes" id="UP001152797">
    <property type="component" value="Unassembled WGS sequence"/>
</dbReference>
<sequence length="300" mass="34225">MPCQPNSQAGNRLQQEDARFTCYIPWCERHIRQKTVLIILENVVGPPLHVIYDMFKEHYYMWWVENDACDCGHSGVSRPRIYVYLLHKETGVVLHDPVALYHELARVLRKTIRTTPKDYFCATDREVICEAMTTAATRNLLFQDGCLDLTYLLTPREKGVVDILCREYWSKFSQDPTQDGNLVMFLGDNPGYATTWSAVSQKIPCFRNNKGFYWIPSKKRWMTVREKLSCLGLPVDSSVCETMATPPIQFRDAHRASSLIGNSMHLGSVCLAELVGLVSFGKRTTVAEAGQLAQEGQQHR</sequence>
<dbReference type="GO" id="GO:0008168">
    <property type="term" value="F:methyltransferase activity"/>
    <property type="evidence" value="ECO:0007669"/>
    <property type="project" value="UniProtKB-KW"/>
</dbReference>
<gene>
    <name evidence="3" type="ORF">C1SCF055_LOCUS32314</name>
</gene>
<evidence type="ECO:0000256" key="1">
    <source>
        <dbReference type="ARBA" id="ARBA00022603"/>
    </source>
</evidence>
<keyword evidence="1" id="KW-0489">Methyltransferase</keyword>
<reference evidence="4" key="2">
    <citation type="submission" date="2024-04" db="EMBL/GenBank/DDBJ databases">
        <authorList>
            <person name="Chen Y."/>
            <person name="Shah S."/>
            <person name="Dougan E. K."/>
            <person name="Thang M."/>
            <person name="Chan C."/>
        </authorList>
    </citation>
    <scope>NUCLEOTIDE SEQUENCE [LARGE SCALE GENOMIC DNA]</scope>
</reference>
<name>A0A9P1DBB6_9DINO</name>
<keyword evidence="5" id="KW-1185">Reference proteome</keyword>
<evidence type="ECO:0000313" key="3">
    <source>
        <dbReference type="EMBL" id="CAI4006698.1"/>
    </source>
</evidence>
<dbReference type="EMBL" id="CAMXCT020003887">
    <property type="protein sequence ID" value="CAL1160073.1"/>
    <property type="molecule type" value="Genomic_DNA"/>
</dbReference>
<dbReference type="OrthoDB" id="446463at2759"/>
<comment type="caution">
    <text evidence="3">The sequence shown here is derived from an EMBL/GenBank/DDBJ whole genome shotgun (WGS) entry which is preliminary data.</text>
</comment>
<evidence type="ECO:0000313" key="5">
    <source>
        <dbReference type="Proteomes" id="UP001152797"/>
    </source>
</evidence>
<evidence type="ECO:0000313" key="4">
    <source>
        <dbReference type="EMBL" id="CAL1160073.1"/>
    </source>
</evidence>
<protein>
    <submittedName>
        <fullName evidence="3">Uncharacterized protein</fullName>
    </submittedName>
</protein>
<dbReference type="SUPFAM" id="SSF53335">
    <property type="entry name" value="S-adenosyl-L-methionine-dependent methyltransferases"/>
    <property type="match status" value="1"/>
</dbReference>
<organism evidence="3">
    <name type="scientific">Cladocopium goreaui</name>
    <dbReference type="NCBI Taxonomy" id="2562237"/>
    <lineage>
        <taxon>Eukaryota</taxon>
        <taxon>Sar</taxon>
        <taxon>Alveolata</taxon>
        <taxon>Dinophyceae</taxon>
        <taxon>Suessiales</taxon>
        <taxon>Symbiodiniaceae</taxon>
        <taxon>Cladocopium</taxon>
    </lineage>
</organism>
<dbReference type="GO" id="GO:0032259">
    <property type="term" value="P:methylation"/>
    <property type="evidence" value="ECO:0007669"/>
    <property type="project" value="UniProtKB-KW"/>
</dbReference>
<evidence type="ECO:0000256" key="2">
    <source>
        <dbReference type="ARBA" id="ARBA00022679"/>
    </source>
</evidence>